<dbReference type="Proteomes" id="UP000255334">
    <property type="component" value="Unassembled WGS sequence"/>
</dbReference>
<organism evidence="2 3">
    <name type="scientific">Dyella psychrodurans</name>
    <dbReference type="NCBI Taxonomy" id="1927960"/>
    <lineage>
        <taxon>Bacteria</taxon>
        <taxon>Pseudomonadati</taxon>
        <taxon>Pseudomonadota</taxon>
        <taxon>Gammaproteobacteria</taxon>
        <taxon>Lysobacterales</taxon>
        <taxon>Rhodanobacteraceae</taxon>
        <taxon>Dyella</taxon>
    </lineage>
</organism>
<dbReference type="Gene3D" id="3.90.25.10">
    <property type="entry name" value="UDP-galactose 4-epimerase, domain 1"/>
    <property type="match status" value="1"/>
</dbReference>
<dbReference type="InterPro" id="IPR051604">
    <property type="entry name" value="Ergot_Alk_Oxidoreductase"/>
</dbReference>
<protein>
    <submittedName>
        <fullName evidence="2">NAD-dependent epimerase/dehydratase family protein</fullName>
    </submittedName>
</protein>
<dbReference type="InterPro" id="IPR008030">
    <property type="entry name" value="NmrA-like"/>
</dbReference>
<dbReference type="Gene3D" id="3.40.50.720">
    <property type="entry name" value="NAD(P)-binding Rossmann-like Domain"/>
    <property type="match status" value="1"/>
</dbReference>
<accession>A0A370XEN8</accession>
<evidence type="ECO:0000313" key="3">
    <source>
        <dbReference type="Proteomes" id="UP000255334"/>
    </source>
</evidence>
<dbReference type="SUPFAM" id="SSF51735">
    <property type="entry name" value="NAD(P)-binding Rossmann-fold domains"/>
    <property type="match status" value="1"/>
</dbReference>
<dbReference type="EMBL" id="QRBF01000001">
    <property type="protein sequence ID" value="RDS86681.1"/>
    <property type="molecule type" value="Genomic_DNA"/>
</dbReference>
<name>A0A370XEN8_9GAMM</name>
<comment type="caution">
    <text evidence="2">The sequence shown here is derived from an EMBL/GenBank/DDBJ whole genome shotgun (WGS) entry which is preliminary data.</text>
</comment>
<dbReference type="InterPro" id="IPR036291">
    <property type="entry name" value="NAD(P)-bd_dom_sf"/>
</dbReference>
<dbReference type="PANTHER" id="PTHR43162:SF1">
    <property type="entry name" value="PRESTALK A DIFFERENTIATION PROTEIN A"/>
    <property type="match status" value="1"/>
</dbReference>
<dbReference type="Pfam" id="PF05368">
    <property type="entry name" value="NmrA"/>
    <property type="match status" value="1"/>
</dbReference>
<dbReference type="RefSeq" id="WP_115476950.1">
    <property type="nucleotide sequence ID" value="NZ_QRBF01000001.1"/>
</dbReference>
<gene>
    <name evidence="2" type="ORF">DWU99_05480</name>
</gene>
<dbReference type="PANTHER" id="PTHR43162">
    <property type="match status" value="1"/>
</dbReference>
<dbReference type="AlphaFoldDB" id="A0A370XEN8"/>
<proteinExistence type="predicted"/>
<evidence type="ECO:0000313" key="2">
    <source>
        <dbReference type="EMBL" id="RDS86681.1"/>
    </source>
</evidence>
<dbReference type="OrthoDB" id="9798669at2"/>
<evidence type="ECO:0000259" key="1">
    <source>
        <dbReference type="Pfam" id="PF05368"/>
    </source>
</evidence>
<keyword evidence="3" id="KW-1185">Reference proteome</keyword>
<feature type="domain" description="NmrA-like" evidence="1">
    <location>
        <begin position="3"/>
        <end position="233"/>
    </location>
</feature>
<reference evidence="2 3" key="1">
    <citation type="submission" date="2018-07" db="EMBL/GenBank/DDBJ databases">
        <title>Dyella monticola sp. nov. and Dyella psychrodurans sp. nov. isolated from monsoon evergreen broad-leaved forest soil of Dinghu Mountain, China.</title>
        <authorList>
            <person name="Gao Z."/>
            <person name="Qiu L."/>
        </authorList>
    </citation>
    <scope>NUCLEOTIDE SEQUENCE [LARGE SCALE GENOMIC DNA]</scope>
    <source>
        <strain evidence="2 3">4MSK11</strain>
    </source>
</reference>
<sequence>MYAITGITGKVGSAMARALLNANQPVRAIVRDAEKGRAFAEKGCEVAIADMDDAASLTAAFRGAEGVFILPPSNFDPAPGFPEARQGAATIRQALSAAAPGRVVCLSTIGAQAKQPNLLTQRTILEEALTGLTMPLTVLRPSWFLDNLQWDVESAQRDGVIHSFLQPVDATFPMVSTEDVGRVAAELIQEQWAGTRIVELEGPRRVSANDIAAAFTRILGRTVRTEVVPREDWAGLFRAQGMNDPVPRIQMLDGFNEGWITFEGEDTSIRKGRVDLDQAVRALVEGAR</sequence>